<dbReference type="PANTHER" id="PTHR43080">
    <property type="entry name" value="CBS DOMAIN-CONTAINING PROTEIN CBSX3, MITOCHONDRIAL"/>
    <property type="match status" value="1"/>
</dbReference>
<dbReference type="Pfam" id="PF00571">
    <property type="entry name" value="CBS"/>
    <property type="match status" value="2"/>
</dbReference>
<dbReference type="InterPro" id="IPR017080">
    <property type="entry name" value="UCP036990_CBS_BON"/>
</dbReference>
<dbReference type="PIRSF" id="PIRSF036990">
    <property type="entry name" value="UCP036990_CBS_BON"/>
    <property type="match status" value="1"/>
</dbReference>
<evidence type="ECO:0000313" key="5">
    <source>
        <dbReference type="EMBL" id="SEG94611.1"/>
    </source>
</evidence>
<dbReference type="InterPro" id="IPR051257">
    <property type="entry name" value="Diverse_CBS-Domain"/>
</dbReference>
<reference evidence="6" key="1">
    <citation type="submission" date="2016-10" db="EMBL/GenBank/DDBJ databases">
        <authorList>
            <person name="Varghese N."/>
            <person name="Submissions S."/>
        </authorList>
    </citation>
    <scope>NUCLEOTIDE SEQUENCE [LARGE SCALE GENOMIC DNA]</scope>
    <source>
        <strain evidence="6">DSM 43163</strain>
    </source>
</reference>
<evidence type="ECO:0000256" key="1">
    <source>
        <dbReference type="ARBA" id="ARBA00023122"/>
    </source>
</evidence>
<evidence type="ECO:0000259" key="4">
    <source>
        <dbReference type="PROSITE" id="PS51371"/>
    </source>
</evidence>
<keyword evidence="6" id="KW-1185">Reference proteome</keyword>
<sequence>MRRCRVKDVMTHDVVAIGAVTPYSEVLKAMAAHGVGALPVIDERLRVIGIITESDLLFEEHPAPVSPDEPWRRHEHAKAEATTAMGLMTSPVIAVTEEAPAARAARVLSEYGINQVPVTEPDGTLVGIVARSDLLRVFLRPDQEIHDEVTREALAHVLRQDSDEVTVTVCDGVVGLHGRVRAAGLVPVAVRLALSVEGVVDVVAELDYEPDDTASPPPG</sequence>
<gene>
    <name evidence="5" type="ORF">SAMN04489712_1495</name>
</gene>
<dbReference type="AlphaFoldDB" id="A0A1H6EBH7"/>
<evidence type="ECO:0000259" key="3">
    <source>
        <dbReference type="PROSITE" id="PS50914"/>
    </source>
</evidence>
<organism evidence="5 6">
    <name type="scientific">Thermomonospora echinospora</name>
    <dbReference type="NCBI Taxonomy" id="1992"/>
    <lineage>
        <taxon>Bacteria</taxon>
        <taxon>Bacillati</taxon>
        <taxon>Actinomycetota</taxon>
        <taxon>Actinomycetes</taxon>
        <taxon>Streptosporangiales</taxon>
        <taxon>Thermomonosporaceae</taxon>
        <taxon>Thermomonospora</taxon>
    </lineage>
</organism>
<dbReference type="InterPro" id="IPR046342">
    <property type="entry name" value="CBS_dom_sf"/>
</dbReference>
<dbReference type="PROSITE" id="PS51371">
    <property type="entry name" value="CBS"/>
    <property type="match status" value="2"/>
</dbReference>
<feature type="domain" description="CBS" evidence="4">
    <location>
        <begin position="10"/>
        <end position="69"/>
    </location>
</feature>
<dbReference type="EMBL" id="FNVO01000049">
    <property type="protein sequence ID" value="SEG94611.1"/>
    <property type="molecule type" value="Genomic_DNA"/>
</dbReference>
<proteinExistence type="predicted"/>
<protein>
    <submittedName>
        <fullName evidence="5">BON domain-containing protein</fullName>
    </submittedName>
</protein>
<dbReference type="SMART" id="SM00116">
    <property type="entry name" value="CBS"/>
    <property type="match status" value="2"/>
</dbReference>
<dbReference type="RefSeq" id="WP_103944907.1">
    <property type="nucleotide sequence ID" value="NZ_FNVO01000049.1"/>
</dbReference>
<dbReference type="Gene3D" id="3.10.580.10">
    <property type="entry name" value="CBS-domain"/>
    <property type="match status" value="1"/>
</dbReference>
<keyword evidence="1 2" id="KW-0129">CBS domain</keyword>
<dbReference type="SUPFAM" id="SSF54631">
    <property type="entry name" value="CBS-domain pair"/>
    <property type="match status" value="1"/>
</dbReference>
<dbReference type="PANTHER" id="PTHR43080:SF29">
    <property type="entry name" value="OS02G0818000 PROTEIN"/>
    <property type="match status" value="1"/>
</dbReference>
<dbReference type="PROSITE" id="PS50914">
    <property type="entry name" value="BON"/>
    <property type="match status" value="1"/>
</dbReference>
<accession>A0A1H6EBH7</accession>
<name>A0A1H6EBH7_9ACTN</name>
<evidence type="ECO:0000256" key="2">
    <source>
        <dbReference type="PROSITE-ProRule" id="PRU00703"/>
    </source>
</evidence>
<dbReference type="InterPro" id="IPR007055">
    <property type="entry name" value="BON_dom"/>
</dbReference>
<dbReference type="OrthoDB" id="3626971at2"/>
<feature type="domain" description="CBS" evidence="4">
    <location>
        <begin position="88"/>
        <end position="144"/>
    </location>
</feature>
<dbReference type="InterPro" id="IPR000644">
    <property type="entry name" value="CBS_dom"/>
</dbReference>
<evidence type="ECO:0000313" key="6">
    <source>
        <dbReference type="Proteomes" id="UP000236723"/>
    </source>
</evidence>
<feature type="domain" description="BON" evidence="3">
    <location>
        <begin position="142"/>
        <end position="210"/>
    </location>
</feature>
<dbReference type="Proteomes" id="UP000236723">
    <property type="component" value="Unassembled WGS sequence"/>
</dbReference>
<dbReference type="Pfam" id="PF04972">
    <property type="entry name" value="BON"/>
    <property type="match status" value="1"/>
</dbReference>